<keyword evidence="2" id="KW-1185">Reference proteome</keyword>
<dbReference type="Gene3D" id="3.30.2020.10">
    <property type="entry name" value="NE0471-like N-terminal domain"/>
    <property type="match status" value="1"/>
</dbReference>
<gene>
    <name evidence="1" type="ORF">SAMN06296065_12235</name>
</gene>
<dbReference type="InterPro" id="IPR036782">
    <property type="entry name" value="NE0471-like_N"/>
</dbReference>
<dbReference type="SUPFAM" id="SSF143880">
    <property type="entry name" value="NE0471 N-terminal domain-like"/>
    <property type="match status" value="1"/>
</dbReference>
<evidence type="ECO:0000313" key="1">
    <source>
        <dbReference type="EMBL" id="SMP82308.1"/>
    </source>
</evidence>
<dbReference type="EMBL" id="FXUI01000022">
    <property type="protein sequence ID" value="SMP82308.1"/>
    <property type="molecule type" value="Genomic_DNA"/>
</dbReference>
<evidence type="ECO:0008006" key="3">
    <source>
        <dbReference type="Google" id="ProtNLM"/>
    </source>
</evidence>
<comment type="caution">
    <text evidence="1">The sequence shown here is derived from an EMBL/GenBank/DDBJ whole genome shotgun (WGS) entry which is preliminary data.</text>
</comment>
<sequence length="128" mass="14426">MAGHRPFRELMADVMKDWSPERRARYEARKAEFAAEMEAVDKLPTILAVQVTGPASLRLTWSDGINGELNLTGLLADRHFETLRDPDVFALVGVGEWGHSLAWPSGVELGADTLRHEMELTQMQRERP</sequence>
<organism evidence="1 2">
    <name type="scientific">Novosphingobium panipatense</name>
    <dbReference type="NCBI Taxonomy" id="428991"/>
    <lineage>
        <taxon>Bacteria</taxon>
        <taxon>Pseudomonadati</taxon>
        <taxon>Pseudomonadota</taxon>
        <taxon>Alphaproteobacteria</taxon>
        <taxon>Sphingomonadales</taxon>
        <taxon>Sphingomonadaceae</taxon>
        <taxon>Novosphingobium</taxon>
    </lineage>
</organism>
<dbReference type="RefSeq" id="WP_283407177.1">
    <property type="nucleotide sequence ID" value="NZ_FXUI01000022.1"/>
</dbReference>
<name>A0ABY1QWC3_9SPHN</name>
<dbReference type="Proteomes" id="UP001157910">
    <property type="component" value="Unassembled WGS sequence"/>
</dbReference>
<dbReference type="InterPro" id="IPR018841">
    <property type="entry name" value="DUF2442"/>
</dbReference>
<accession>A0ABY1QWC3</accession>
<proteinExistence type="predicted"/>
<dbReference type="Pfam" id="PF10387">
    <property type="entry name" value="DUF2442"/>
    <property type="match status" value="1"/>
</dbReference>
<evidence type="ECO:0000313" key="2">
    <source>
        <dbReference type="Proteomes" id="UP001157910"/>
    </source>
</evidence>
<reference evidence="1 2" key="1">
    <citation type="submission" date="2017-05" db="EMBL/GenBank/DDBJ databases">
        <authorList>
            <person name="Varghese N."/>
            <person name="Submissions S."/>
        </authorList>
    </citation>
    <scope>NUCLEOTIDE SEQUENCE [LARGE SCALE GENOMIC DNA]</scope>
    <source>
        <strain evidence="1 2">SM16</strain>
    </source>
</reference>
<protein>
    <recommendedName>
        <fullName evidence="3">DUF2442 domain-containing protein</fullName>
    </recommendedName>
</protein>